<feature type="compositionally biased region" description="Basic and acidic residues" evidence="1">
    <location>
        <begin position="56"/>
        <end position="74"/>
    </location>
</feature>
<accession>A0AAE1P7G5</accession>
<protein>
    <submittedName>
        <fullName evidence="2">Uncharacterized protein</fullName>
    </submittedName>
</protein>
<gene>
    <name evidence="2" type="ORF">Pmani_025697</name>
</gene>
<evidence type="ECO:0000313" key="3">
    <source>
        <dbReference type="Proteomes" id="UP001292094"/>
    </source>
</evidence>
<organism evidence="2 3">
    <name type="scientific">Petrolisthes manimaculis</name>
    <dbReference type="NCBI Taxonomy" id="1843537"/>
    <lineage>
        <taxon>Eukaryota</taxon>
        <taxon>Metazoa</taxon>
        <taxon>Ecdysozoa</taxon>
        <taxon>Arthropoda</taxon>
        <taxon>Crustacea</taxon>
        <taxon>Multicrustacea</taxon>
        <taxon>Malacostraca</taxon>
        <taxon>Eumalacostraca</taxon>
        <taxon>Eucarida</taxon>
        <taxon>Decapoda</taxon>
        <taxon>Pleocyemata</taxon>
        <taxon>Anomura</taxon>
        <taxon>Galatheoidea</taxon>
        <taxon>Porcellanidae</taxon>
        <taxon>Petrolisthes</taxon>
    </lineage>
</organism>
<reference evidence="2" key="1">
    <citation type="submission" date="2023-11" db="EMBL/GenBank/DDBJ databases">
        <title>Genome assemblies of two species of porcelain crab, Petrolisthes cinctipes and Petrolisthes manimaculis (Anomura: Porcellanidae).</title>
        <authorList>
            <person name="Angst P."/>
        </authorList>
    </citation>
    <scope>NUCLEOTIDE SEQUENCE</scope>
    <source>
        <strain evidence="2">PB745_02</strain>
        <tissue evidence="2">Gill</tissue>
    </source>
</reference>
<sequence>MCLYPGPKIIIISATHHTIVVVGKTVASDMQEEERPNYTPSRLKERLTHLLQTLEEEGKERKREEEGKERKREDERDEEEEETEEEMQQGKVRW</sequence>
<comment type="caution">
    <text evidence="2">The sequence shown here is derived from an EMBL/GenBank/DDBJ whole genome shotgun (WGS) entry which is preliminary data.</text>
</comment>
<feature type="compositionally biased region" description="Acidic residues" evidence="1">
    <location>
        <begin position="75"/>
        <end position="87"/>
    </location>
</feature>
<dbReference type="AlphaFoldDB" id="A0AAE1P7G5"/>
<proteinExistence type="predicted"/>
<evidence type="ECO:0000313" key="2">
    <source>
        <dbReference type="EMBL" id="KAK4302200.1"/>
    </source>
</evidence>
<name>A0AAE1P7G5_9EUCA</name>
<evidence type="ECO:0000256" key="1">
    <source>
        <dbReference type="SAM" id="MobiDB-lite"/>
    </source>
</evidence>
<keyword evidence="3" id="KW-1185">Reference proteome</keyword>
<dbReference type="Proteomes" id="UP001292094">
    <property type="component" value="Unassembled WGS sequence"/>
</dbReference>
<dbReference type="EMBL" id="JAWZYT010002769">
    <property type="protein sequence ID" value="KAK4302200.1"/>
    <property type="molecule type" value="Genomic_DNA"/>
</dbReference>
<feature type="region of interest" description="Disordered" evidence="1">
    <location>
        <begin position="53"/>
        <end position="94"/>
    </location>
</feature>